<dbReference type="UniPathway" id="UPA00958"/>
<keyword evidence="9" id="KW-1003">Cell membrane</keyword>
<comment type="subcellular location">
    <subcellularLocation>
        <location evidence="9">Cell membrane</location>
    </subcellularLocation>
</comment>
<evidence type="ECO:0000256" key="6">
    <source>
        <dbReference type="ARBA" id="ARBA00049183"/>
    </source>
</evidence>
<accession>A0A3R8NAV2</accession>
<keyword evidence="9" id="KW-0472">Membrane</keyword>
<dbReference type="Pfam" id="PF04413">
    <property type="entry name" value="Glycos_transf_N"/>
    <property type="match status" value="1"/>
</dbReference>
<evidence type="ECO:0000313" key="11">
    <source>
        <dbReference type="EMBL" id="RRN44337.1"/>
    </source>
</evidence>
<evidence type="ECO:0000256" key="3">
    <source>
        <dbReference type="ARBA" id="ARBA00019077"/>
    </source>
</evidence>
<evidence type="ECO:0000256" key="2">
    <source>
        <dbReference type="ARBA" id="ARBA00012621"/>
    </source>
</evidence>
<evidence type="ECO:0000256" key="7">
    <source>
        <dbReference type="PIRSR" id="PIRSR639901-1"/>
    </source>
</evidence>
<dbReference type="PANTHER" id="PTHR42755:SF1">
    <property type="entry name" value="3-DEOXY-D-MANNO-OCTULOSONIC ACID TRANSFERASE, MITOCHONDRIAL-RELATED"/>
    <property type="match status" value="1"/>
</dbReference>
<feature type="site" description="Transition state stabilizer" evidence="8">
    <location>
        <position position="230"/>
    </location>
</feature>
<dbReference type="GO" id="GO:0005886">
    <property type="term" value="C:plasma membrane"/>
    <property type="evidence" value="ECO:0007669"/>
    <property type="project" value="UniProtKB-SubCell"/>
</dbReference>
<dbReference type="SUPFAM" id="SSF53756">
    <property type="entry name" value="UDP-Glycosyltransferase/glycogen phosphorylase"/>
    <property type="match status" value="1"/>
</dbReference>
<comment type="catalytic activity">
    <reaction evidence="6 9">
        <text>lipid IVA (E. coli) + CMP-3-deoxy-beta-D-manno-octulosonate = alpha-Kdo-(2-&gt;6)-lipid IVA (E. coli) + CMP + H(+)</text>
        <dbReference type="Rhea" id="RHEA:28066"/>
        <dbReference type="ChEBI" id="CHEBI:15378"/>
        <dbReference type="ChEBI" id="CHEBI:58603"/>
        <dbReference type="ChEBI" id="CHEBI:60364"/>
        <dbReference type="ChEBI" id="CHEBI:60377"/>
        <dbReference type="ChEBI" id="CHEBI:85987"/>
        <dbReference type="EC" id="2.4.99.12"/>
    </reaction>
</comment>
<feature type="site" description="Transition state stabilizer" evidence="8">
    <location>
        <position position="154"/>
    </location>
</feature>
<dbReference type="PANTHER" id="PTHR42755">
    <property type="entry name" value="3-DEOXY-MANNO-OCTULOSONATE CYTIDYLYLTRANSFERASE"/>
    <property type="match status" value="1"/>
</dbReference>
<evidence type="ECO:0000256" key="5">
    <source>
        <dbReference type="ARBA" id="ARBA00031445"/>
    </source>
</evidence>
<evidence type="ECO:0000256" key="1">
    <source>
        <dbReference type="ARBA" id="ARBA00004713"/>
    </source>
</evidence>
<reference evidence="11 12" key="1">
    <citation type="submission" date="2018-11" db="EMBL/GenBank/DDBJ databases">
        <title>Genome sequencing of Lautropia sp. KCOM 2505 (= ChDC F240).</title>
        <authorList>
            <person name="Kook J.-K."/>
            <person name="Park S.-N."/>
            <person name="Lim Y.K."/>
        </authorList>
    </citation>
    <scope>NUCLEOTIDE SEQUENCE [LARGE SCALE GENOMIC DNA]</scope>
    <source>
        <strain evidence="11 12">KCOM 2505</strain>
    </source>
</reference>
<dbReference type="GO" id="GO:0043842">
    <property type="term" value="F:Kdo transferase activity"/>
    <property type="evidence" value="ECO:0007669"/>
    <property type="project" value="UniProtKB-EC"/>
</dbReference>
<dbReference type="InterPro" id="IPR039901">
    <property type="entry name" value="Kdotransferase"/>
</dbReference>
<gene>
    <name evidence="11" type="ORF">EHV23_13540</name>
</gene>
<evidence type="ECO:0000256" key="4">
    <source>
        <dbReference type="ARBA" id="ARBA00022679"/>
    </source>
</evidence>
<feature type="domain" description="3-deoxy-D-manno-octulosonic-acid transferase N-terminal" evidence="10">
    <location>
        <begin position="43"/>
        <end position="233"/>
    </location>
</feature>
<dbReference type="Gene3D" id="3.40.50.11720">
    <property type="entry name" value="3-Deoxy-D-manno-octulosonic-acid transferase, N-terminal domain"/>
    <property type="match status" value="1"/>
</dbReference>
<keyword evidence="9" id="KW-0448">Lipopolysaccharide biosynthesis</keyword>
<dbReference type="GO" id="GO:0009244">
    <property type="term" value="P:lipopolysaccharide core region biosynthetic process"/>
    <property type="evidence" value="ECO:0007669"/>
    <property type="project" value="UniProtKB-UniRule"/>
</dbReference>
<comment type="function">
    <text evidence="9">Involved in lipopolysaccharide (LPS) biosynthesis. Catalyzes the transfer of 3-deoxy-D-manno-octulosonate (Kdo) residue(s) from CMP-Kdo to lipid IV(A), the tetraacyldisaccharide-1,4'-bisphosphate precursor of lipid A.</text>
</comment>
<dbReference type="AlphaFoldDB" id="A0A3R8NAV2"/>
<dbReference type="EC" id="2.4.99.12" evidence="2 9"/>
<keyword evidence="4 9" id="KW-0808">Transferase</keyword>
<dbReference type="InterPro" id="IPR038107">
    <property type="entry name" value="Glycos_transf_N_sf"/>
</dbReference>
<dbReference type="RefSeq" id="WP_125096532.1">
    <property type="nucleotide sequence ID" value="NZ_RRUE01000002.1"/>
</dbReference>
<feature type="active site" description="Proton acceptor" evidence="7">
    <location>
        <position position="81"/>
    </location>
</feature>
<protein>
    <recommendedName>
        <fullName evidence="3 9">3-deoxy-D-manno-octulosonic acid transferase</fullName>
        <shortName evidence="9">Kdo transferase</shortName>
        <ecNumber evidence="2 9">2.4.99.12</ecNumber>
    </recommendedName>
    <alternativeName>
        <fullName evidence="5 9">Lipid IV(A) 3-deoxy-D-manno-octulosonic acid transferase</fullName>
    </alternativeName>
</protein>
<organism evidence="11 12">
    <name type="scientific">Lautropia dentalis</name>
    <dbReference type="NCBI Taxonomy" id="2490857"/>
    <lineage>
        <taxon>Bacteria</taxon>
        <taxon>Pseudomonadati</taxon>
        <taxon>Pseudomonadota</taxon>
        <taxon>Betaproteobacteria</taxon>
        <taxon>Burkholderiales</taxon>
        <taxon>Burkholderiaceae</taxon>
        <taxon>Lautropia</taxon>
    </lineage>
</organism>
<evidence type="ECO:0000259" key="10">
    <source>
        <dbReference type="Pfam" id="PF04413"/>
    </source>
</evidence>
<dbReference type="GO" id="GO:0009245">
    <property type="term" value="P:lipid A biosynthetic process"/>
    <property type="evidence" value="ECO:0007669"/>
    <property type="project" value="TreeGrafter"/>
</dbReference>
<evidence type="ECO:0000256" key="9">
    <source>
        <dbReference type="RuleBase" id="RU365103"/>
    </source>
</evidence>
<dbReference type="Proteomes" id="UP000270261">
    <property type="component" value="Unassembled WGS sequence"/>
</dbReference>
<keyword evidence="12" id="KW-1185">Reference proteome</keyword>
<evidence type="ECO:0000313" key="12">
    <source>
        <dbReference type="Proteomes" id="UP000270261"/>
    </source>
</evidence>
<sequence>MPPPDAVPDRRALWLYSWGWRLATPLLGCYLLYRSLAQPEYRQHWGERWGFWPAERSTADIDTWHTGRVRPLWVHAVSVGETVAMLPLLRQCAAAWPDVPILLTHATPTGRATGQERLKDLTGRLAQSYLPYDTPGAVERFLTHWNPAIGLIMETEVWPNLVAAANRHDVPLVSVNARLSPRSLARGQRFESLIRPAVAGFSMIIAQTQDDAERIALLGKRPEAVTGNLKFDQPADFVLQARGQGWRKRLGNRPVVLAASTREGEEALILESWREVLLHRHPRLGGGEDDLLPLLIVVPRHPNRFEAVARLIERYTGGAPLTRRAFDDPQTDFSASGVLLGDSMGEMQAWYAAADVAVMGGSLLPFGSQNLIEANAAGCPVVLGPSVYNFQQAAEASILFSASIQVENPREAIPVALDLAADSQRRGAMSEAGVAFAQAHRGALERTLEALAPLLERTLGKPAVPLVNTTPPPARLDAG</sequence>
<comment type="similarity">
    <text evidence="9">Belongs to the glycosyltransferase group 1 family.</text>
</comment>
<name>A0A3R8NAV2_9BURK</name>
<dbReference type="Gene3D" id="3.40.50.2000">
    <property type="entry name" value="Glycogen Phosphorylase B"/>
    <property type="match status" value="1"/>
</dbReference>
<evidence type="ECO:0000256" key="8">
    <source>
        <dbReference type="PIRSR" id="PIRSR639901-2"/>
    </source>
</evidence>
<comment type="pathway">
    <text evidence="1 9">Bacterial outer membrane biogenesis; LPS core biosynthesis.</text>
</comment>
<dbReference type="OrthoDB" id="9789797at2"/>
<comment type="caution">
    <text evidence="11">The sequence shown here is derived from an EMBL/GenBank/DDBJ whole genome shotgun (WGS) entry which is preliminary data.</text>
</comment>
<proteinExistence type="inferred from homology"/>
<dbReference type="InterPro" id="IPR007507">
    <property type="entry name" value="Glycos_transf_N"/>
</dbReference>
<dbReference type="EMBL" id="RRUE01000002">
    <property type="protein sequence ID" value="RRN44337.1"/>
    <property type="molecule type" value="Genomic_DNA"/>
</dbReference>